<dbReference type="AlphaFoldDB" id="A0A0A9ERG1"/>
<name>A0A0A9ERG1_ARUDO</name>
<proteinExistence type="predicted"/>
<dbReference type="EMBL" id="GBRH01194546">
    <property type="protein sequence ID" value="JAE03350.1"/>
    <property type="molecule type" value="Transcribed_RNA"/>
</dbReference>
<sequence length="67" mass="7402">MRCSSEGRSEKPRSTFIQHVLECHKSEASWGSAVALMLCGFGLNTVHCGVFQCTSCFKQLCIFVKEG</sequence>
<accession>A0A0A9ERG1</accession>
<reference evidence="1" key="2">
    <citation type="journal article" date="2015" name="Data Brief">
        <title>Shoot transcriptome of the giant reed, Arundo donax.</title>
        <authorList>
            <person name="Barrero R.A."/>
            <person name="Guerrero F.D."/>
            <person name="Moolhuijzen P."/>
            <person name="Goolsby J.A."/>
            <person name="Tidwell J."/>
            <person name="Bellgard S.E."/>
            <person name="Bellgard M.I."/>
        </authorList>
    </citation>
    <scope>NUCLEOTIDE SEQUENCE</scope>
    <source>
        <tissue evidence="1">Shoot tissue taken approximately 20 cm above the soil surface</tissue>
    </source>
</reference>
<reference evidence="1" key="1">
    <citation type="submission" date="2014-09" db="EMBL/GenBank/DDBJ databases">
        <authorList>
            <person name="Magalhaes I.L.F."/>
            <person name="Oliveira U."/>
            <person name="Santos F.R."/>
            <person name="Vidigal T.H.D.A."/>
            <person name="Brescovit A.D."/>
            <person name="Santos A.J."/>
        </authorList>
    </citation>
    <scope>NUCLEOTIDE SEQUENCE</scope>
    <source>
        <tissue evidence="1">Shoot tissue taken approximately 20 cm above the soil surface</tissue>
    </source>
</reference>
<evidence type="ECO:0000313" key="1">
    <source>
        <dbReference type="EMBL" id="JAE03350.1"/>
    </source>
</evidence>
<organism evidence="1">
    <name type="scientific">Arundo donax</name>
    <name type="common">Giant reed</name>
    <name type="synonym">Donax arundinaceus</name>
    <dbReference type="NCBI Taxonomy" id="35708"/>
    <lineage>
        <taxon>Eukaryota</taxon>
        <taxon>Viridiplantae</taxon>
        <taxon>Streptophyta</taxon>
        <taxon>Embryophyta</taxon>
        <taxon>Tracheophyta</taxon>
        <taxon>Spermatophyta</taxon>
        <taxon>Magnoliopsida</taxon>
        <taxon>Liliopsida</taxon>
        <taxon>Poales</taxon>
        <taxon>Poaceae</taxon>
        <taxon>PACMAD clade</taxon>
        <taxon>Arundinoideae</taxon>
        <taxon>Arundineae</taxon>
        <taxon>Arundo</taxon>
    </lineage>
</organism>
<protein>
    <submittedName>
        <fullName evidence="1">Uncharacterized protein</fullName>
    </submittedName>
</protein>